<dbReference type="InterPro" id="IPR045234">
    <property type="entry name" value="Unkempt-like"/>
</dbReference>
<name>A0A0A9XBT3_LYGHE</name>
<organism evidence="12">
    <name type="scientific">Lygus hesperus</name>
    <name type="common">Western plant bug</name>
    <dbReference type="NCBI Taxonomy" id="30085"/>
    <lineage>
        <taxon>Eukaryota</taxon>
        <taxon>Metazoa</taxon>
        <taxon>Ecdysozoa</taxon>
        <taxon>Arthropoda</taxon>
        <taxon>Hexapoda</taxon>
        <taxon>Insecta</taxon>
        <taxon>Pterygota</taxon>
        <taxon>Neoptera</taxon>
        <taxon>Paraneoptera</taxon>
        <taxon>Hemiptera</taxon>
        <taxon>Heteroptera</taxon>
        <taxon>Panheteroptera</taxon>
        <taxon>Cimicomorpha</taxon>
        <taxon>Miridae</taxon>
        <taxon>Mirini</taxon>
        <taxon>Lygus</taxon>
    </lineage>
</organism>
<dbReference type="SUPFAM" id="SSF90229">
    <property type="entry name" value="CCCH zinc finger"/>
    <property type="match status" value="1"/>
</dbReference>
<dbReference type="Pfam" id="PF25427">
    <property type="entry name" value="zf-CCCH_UNK"/>
    <property type="match status" value="1"/>
</dbReference>
<feature type="zinc finger region" description="C3H1-type" evidence="8">
    <location>
        <begin position="326"/>
        <end position="354"/>
    </location>
</feature>
<reference evidence="12" key="1">
    <citation type="journal article" date="2014" name="PLoS ONE">
        <title>Transcriptome-Based Identification of ABC Transporters in the Western Tarnished Plant Bug Lygus hesperus.</title>
        <authorList>
            <person name="Hull J.J."/>
            <person name="Chaney K."/>
            <person name="Geib S.M."/>
            <person name="Fabrick J.A."/>
            <person name="Brent C.S."/>
            <person name="Walsh D."/>
            <person name="Lavine L.C."/>
        </authorList>
    </citation>
    <scope>NUCLEOTIDE SEQUENCE</scope>
</reference>
<dbReference type="InterPro" id="IPR040594">
    <property type="entry name" value="UNK_Znf_1"/>
</dbReference>
<evidence type="ECO:0000256" key="4">
    <source>
        <dbReference type="ARBA" id="ARBA00022723"/>
    </source>
</evidence>
<proteinExistence type="inferred from homology"/>
<dbReference type="InterPro" id="IPR036855">
    <property type="entry name" value="Znf_CCCH_sf"/>
</dbReference>
<evidence type="ECO:0000256" key="9">
    <source>
        <dbReference type="SAM" id="Coils"/>
    </source>
</evidence>
<evidence type="ECO:0000256" key="8">
    <source>
        <dbReference type="PROSITE-ProRule" id="PRU00723"/>
    </source>
</evidence>
<dbReference type="InterPro" id="IPR057295">
    <property type="entry name" value="UNK_Znf_4"/>
</dbReference>
<evidence type="ECO:0000256" key="2">
    <source>
        <dbReference type="ARBA" id="ARBA00008808"/>
    </source>
</evidence>
<evidence type="ECO:0000256" key="3">
    <source>
        <dbReference type="ARBA" id="ARBA00022490"/>
    </source>
</evidence>
<evidence type="ECO:0000256" key="5">
    <source>
        <dbReference type="ARBA" id="ARBA00022737"/>
    </source>
</evidence>
<feature type="domain" description="C3H1-type" evidence="11">
    <location>
        <begin position="131"/>
        <end position="155"/>
    </location>
</feature>
<keyword evidence="5" id="KW-0677">Repeat</keyword>
<dbReference type="Pfam" id="PF23261">
    <property type="entry name" value="zf-CCCH_11"/>
    <property type="match status" value="1"/>
</dbReference>
<evidence type="ECO:0000256" key="7">
    <source>
        <dbReference type="ARBA" id="ARBA00022833"/>
    </source>
</evidence>
<dbReference type="PROSITE" id="PS50103">
    <property type="entry name" value="ZF_C3H1"/>
    <property type="match status" value="3"/>
</dbReference>
<keyword evidence="3" id="KW-0963">Cytoplasm</keyword>
<dbReference type="SMART" id="SM00356">
    <property type="entry name" value="ZnF_C3H1"/>
    <property type="match status" value="3"/>
</dbReference>
<evidence type="ECO:0000256" key="6">
    <source>
        <dbReference type="ARBA" id="ARBA00022771"/>
    </source>
</evidence>
<comment type="subcellular location">
    <subcellularLocation>
        <location evidence="1">Cytoplasm</location>
    </subcellularLocation>
</comment>
<dbReference type="InterPro" id="IPR057296">
    <property type="entry name" value="UNK_Znf_5"/>
</dbReference>
<reference evidence="12" key="2">
    <citation type="submission" date="2014-07" db="EMBL/GenBank/DDBJ databases">
        <authorList>
            <person name="Hull J."/>
        </authorList>
    </citation>
    <scope>NUCLEOTIDE SEQUENCE</scope>
</reference>
<dbReference type="Pfam" id="PF23035">
    <property type="entry name" value="zf-CCCH_UNK-like_4th"/>
    <property type="match status" value="1"/>
</dbReference>
<dbReference type="Gene3D" id="4.10.1000.10">
    <property type="entry name" value="Zinc finger, CCCH-type"/>
    <property type="match status" value="1"/>
</dbReference>
<gene>
    <name evidence="12" type="primary">unk_4</name>
    <name evidence="12" type="ORF">CM83_60760</name>
</gene>
<feature type="zinc finger region" description="C3H1-type" evidence="8">
    <location>
        <begin position="284"/>
        <end position="318"/>
    </location>
</feature>
<keyword evidence="7 8" id="KW-0862">Zinc</keyword>
<feature type="domain" description="C3H1-type" evidence="11">
    <location>
        <begin position="284"/>
        <end position="318"/>
    </location>
</feature>
<keyword evidence="4 8" id="KW-0479">Metal-binding</keyword>
<feature type="non-terminal residue" evidence="12">
    <location>
        <position position="1"/>
    </location>
</feature>
<dbReference type="AlphaFoldDB" id="A0A0A9XBT3"/>
<evidence type="ECO:0000256" key="10">
    <source>
        <dbReference type="SAM" id="MobiDB-lite"/>
    </source>
</evidence>
<evidence type="ECO:0000313" key="12">
    <source>
        <dbReference type="EMBL" id="JAG17464.1"/>
    </source>
</evidence>
<dbReference type="EMBL" id="GBHO01026140">
    <property type="protein sequence ID" value="JAG17464.1"/>
    <property type="molecule type" value="Transcribed_RNA"/>
</dbReference>
<keyword evidence="9" id="KW-0175">Coiled coil</keyword>
<dbReference type="GO" id="GO:0005737">
    <property type="term" value="C:cytoplasm"/>
    <property type="evidence" value="ECO:0007669"/>
    <property type="project" value="UniProtKB-SubCell"/>
</dbReference>
<feature type="coiled-coil region" evidence="9">
    <location>
        <begin position="666"/>
        <end position="700"/>
    </location>
</feature>
<feature type="region of interest" description="Disordered" evidence="10">
    <location>
        <begin position="376"/>
        <end position="408"/>
    </location>
</feature>
<feature type="zinc finger region" description="C3H1-type" evidence="8">
    <location>
        <begin position="131"/>
        <end position="155"/>
    </location>
</feature>
<evidence type="ECO:0000256" key="1">
    <source>
        <dbReference type="ARBA" id="ARBA00004496"/>
    </source>
</evidence>
<keyword evidence="6 8" id="KW-0863">Zinc-finger</keyword>
<dbReference type="Pfam" id="PF18384">
    <property type="entry name" value="zf_CCCH_5"/>
    <property type="match status" value="1"/>
</dbReference>
<protein>
    <submittedName>
        <fullName evidence="12">RING finger protein unkempt</fullName>
    </submittedName>
</protein>
<dbReference type="PANTHER" id="PTHR14493:SF50">
    <property type="entry name" value="RING FINGER PROTEIN UNKEMPT"/>
    <property type="match status" value="1"/>
</dbReference>
<sequence length="745" mass="83786">LTSVVSVAARLQSVSIPRSPQTSTVERFPLQSDHNSPILTIPNAQHPIRSRMQLDKMPSEAKPLLTAPQTEKPNHYSYLKEFRVEQCSLFLQHKCTQHRPFTCFHWHFMNQRRRRPVRKRDGSFNYSADNYCSKYDETTGICPDGDECPFLHRTAGDTERRYHLRYYKTCMCVHDTDNRGYCVKNGAHCAFAHGSGDLRPPVYDIKEIQAIENPEGDTVPNGPNVLDKERNLMNEDPKWQDAPYVLSCYKTEQCKRPPRLCRQGYACPQYHNSRDKRRSPRKYKYRTTPCPNVKLGDEWGEPTNCENGDDCSYCHTRKEQQFHPEIYKSTKCKDIKTVGYCPRGVFCAFAHDDQEMSIARELAEPLGLNNSISDLLSNAVPSNRTRNKKSSESSNESSESSNGSYESSNGSCECASTSSVGSNGSHSKALGAQLAYRNDNQLSSAFMKDSFQEKFTDETYQNTDNSTLVQDTDKQDEQSWDVGLGLGNNSLLSPLQYEPMDVISNSLEDLRINYLNRGILEIEQEYEKDSPTISNSKSAGLPCTGILGSSAPIEISRSNQSHFPLGVSPLQHLKSGFLSASRFCQPETLENNYFHHAGGNNLNNSGSNGSLTNYSGGFGMSPSTKQAPICTGFWSSLAPGPSLTDSMDQKITEGKGRPCETCHLIVDEANRKATIAEKQRDEAISQVRALQKEVDLLQGSLNHHLNHLWTIISSFEPSFGKLSKPVLEYRLLEKDSKEFAHRSFE</sequence>
<dbReference type="PANTHER" id="PTHR14493">
    <property type="entry name" value="UNKEMPT FAMILY MEMBER"/>
    <property type="match status" value="1"/>
</dbReference>
<accession>A0A0A9XBT3</accession>
<feature type="compositionally biased region" description="Low complexity" evidence="10">
    <location>
        <begin position="392"/>
        <end position="408"/>
    </location>
</feature>
<evidence type="ECO:0000259" key="11">
    <source>
        <dbReference type="PROSITE" id="PS50103"/>
    </source>
</evidence>
<comment type="similarity">
    <text evidence="2">Belongs to the unkempt family.</text>
</comment>
<dbReference type="GO" id="GO:0008270">
    <property type="term" value="F:zinc ion binding"/>
    <property type="evidence" value="ECO:0007669"/>
    <property type="project" value="UniProtKB-KW"/>
</dbReference>
<feature type="domain" description="C3H1-type" evidence="11">
    <location>
        <begin position="326"/>
        <end position="354"/>
    </location>
</feature>
<dbReference type="InterPro" id="IPR000571">
    <property type="entry name" value="Znf_CCCH"/>
</dbReference>